<comment type="caution">
    <text evidence="1">The sequence shown here is derived from an EMBL/GenBank/DDBJ whole genome shotgun (WGS) entry which is preliminary data.</text>
</comment>
<sequence>MINQYILSLNCRGKDERKVSNNTITKWKLFLNFTNFYETTECNQFAKRKLRYFVDSTNFMMTLKMIMASRIKILFYC</sequence>
<evidence type="ECO:0000313" key="2">
    <source>
        <dbReference type="Proteomes" id="UP000055048"/>
    </source>
</evidence>
<organism evidence="1 2">
    <name type="scientific">Trichinella murrelli</name>
    <dbReference type="NCBI Taxonomy" id="144512"/>
    <lineage>
        <taxon>Eukaryota</taxon>
        <taxon>Metazoa</taxon>
        <taxon>Ecdysozoa</taxon>
        <taxon>Nematoda</taxon>
        <taxon>Enoplea</taxon>
        <taxon>Dorylaimia</taxon>
        <taxon>Trichinellida</taxon>
        <taxon>Trichinellidae</taxon>
        <taxon>Trichinella</taxon>
    </lineage>
</organism>
<evidence type="ECO:0000313" key="1">
    <source>
        <dbReference type="EMBL" id="KRX37198.1"/>
    </source>
</evidence>
<protein>
    <submittedName>
        <fullName evidence="1">Uncharacterized protein</fullName>
    </submittedName>
</protein>
<gene>
    <name evidence="1" type="ORF">T05_921</name>
</gene>
<accession>A0A0V0TDY5</accession>
<reference evidence="1 2" key="1">
    <citation type="submission" date="2015-01" db="EMBL/GenBank/DDBJ databases">
        <title>Evolution of Trichinella species and genotypes.</title>
        <authorList>
            <person name="Korhonen P.K."/>
            <person name="Edoardo P."/>
            <person name="Giuseppe L.R."/>
            <person name="Gasser R.B."/>
        </authorList>
    </citation>
    <scope>NUCLEOTIDE SEQUENCE [LARGE SCALE GENOMIC DNA]</scope>
    <source>
        <strain evidence="1">ISS417</strain>
    </source>
</reference>
<proteinExistence type="predicted"/>
<name>A0A0V0TDY5_9BILA</name>
<dbReference type="Proteomes" id="UP000055048">
    <property type="component" value="Unassembled WGS sequence"/>
</dbReference>
<dbReference type="EMBL" id="JYDJ01000321">
    <property type="protein sequence ID" value="KRX37198.1"/>
    <property type="molecule type" value="Genomic_DNA"/>
</dbReference>
<dbReference type="AlphaFoldDB" id="A0A0V0TDY5"/>
<keyword evidence="2" id="KW-1185">Reference proteome</keyword>